<comment type="caution">
    <text evidence="2">The sequence shown here is derived from an EMBL/GenBank/DDBJ whole genome shotgun (WGS) entry which is preliminary data.</text>
</comment>
<feature type="chain" id="PRO_5012028725" evidence="1">
    <location>
        <begin position="20"/>
        <end position="140"/>
    </location>
</feature>
<dbReference type="EMBL" id="MPUH01000258">
    <property type="protein sequence ID" value="OMJ84766.1"/>
    <property type="molecule type" value="Genomic_DNA"/>
</dbReference>
<proteinExistence type="predicted"/>
<dbReference type="AlphaFoldDB" id="A0A1R2C6Y1"/>
<name>A0A1R2C6Y1_9CILI</name>
<dbReference type="Proteomes" id="UP000187209">
    <property type="component" value="Unassembled WGS sequence"/>
</dbReference>
<gene>
    <name evidence="2" type="ORF">SteCoe_14019</name>
</gene>
<evidence type="ECO:0000313" key="3">
    <source>
        <dbReference type="Proteomes" id="UP000187209"/>
    </source>
</evidence>
<feature type="signal peptide" evidence="1">
    <location>
        <begin position="1"/>
        <end position="19"/>
    </location>
</feature>
<reference evidence="2 3" key="1">
    <citation type="submission" date="2016-11" db="EMBL/GenBank/DDBJ databases">
        <title>The macronuclear genome of Stentor coeruleus: a giant cell with tiny introns.</title>
        <authorList>
            <person name="Slabodnick M."/>
            <person name="Ruby J.G."/>
            <person name="Reiff S.B."/>
            <person name="Swart E.C."/>
            <person name="Gosai S."/>
            <person name="Prabakaran S."/>
            <person name="Witkowska E."/>
            <person name="Larue G.E."/>
            <person name="Fisher S."/>
            <person name="Freeman R.M."/>
            <person name="Gunawardena J."/>
            <person name="Chu W."/>
            <person name="Stover N.A."/>
            <person name="Gregory B.D."/>
            <person name="Nowacki M."/>
            <person name="Derisi J."/>
            <person name="Roy S.W."/>
            <person name="Marshall W.F."/>
            <person name="Sood P."/>
        </authorList>
    </citation>
    <scope>NUCLEOTIDE SEQUENCE [LARGE SCALE GENOMIC DNA]</scope>
    <source>
        <strain evidence="2">WM001</strain>
    </source>
</reference>
<protein>
    <submittedName>
        <fullName evidence="2">Uncharacterized protein</fullName>
    </submittedName>
</protein>
<keyword evidence="3" id="KW-1185">Reference proteome</keyword>
<evidence type="ECO:0000256" key="1">
    <source>
        <dbReference type="SAM" id="SignalP"/>
    </source>
</evidence>
<evidence type="ECO:0000313" key="2">
    <source>
        <dbReference type="EMBL" id="OMJ84766.1"/>
    </source>
</evidence>
<accession>A0A1R2C6Y1</accession>
<keyword evidence="1" id="KW-0732">Signal</keyword>
<sequence length="140" mass="15666">MKQAIGLFTLLIVLTQSRMYVPKKSLYIGETCGSNYYFQVSNFTANPWPPVLGQSMLVEMSGIFDQLANVSVIGIGQSLSGQSWNYTTVKVNQIFSAGQSQTFSTVISAGNNPGYCYLQYALKNQDDMFLACWHLQYQLF</sequence>
<organism evidence="2 3">
    <name type="scientific">Stentor coeruleus</name>
    <dbReference type="NCBI Taxonomy" id="5963"/>
    <lineage>
        <taxon>Eukaryota</taxon>
        <taxon>Sar</taxon>
        <taxon>Alveolata</taxon>
        <taxon>Ciliophora</taxon>
        <taxon>Postciliodesmatophora</taxon>
        <taxon>Heterotrichea</taxon>
        <taxon>Heterotrichida</taxon>
        <taxon>Stentoridae</taxon>
        <taxon>Stentor</taxon>
    </lineage>
</organism>